<keyword evidence="1" id="KW-0315">Glutamine amidotransferase</keyword>
<proteinExistence type="predicted"/>
<sequence length="213" mass="24160">MCCGETAQHDGPIKVHPNGWGCLWLENGKINTLHGSESFADALSNIDIDSIRTKFLAVHVRHATLSKNIGVQFSHPLFRQCNSTAWYLMHNGFLPTIYPHLSLDVSHFDSAEYLEYIVDHINPGDFTRYYLSGKMASLAPGSSSGNAFFITGDKAWAWQWYPENTLLQSYFTMHLYQNGNTKYIASEQVLALGEASHWRQMLNHELYEISLAE</sequence>
<dbReference type="Pfam" id="PF13230">
    <property type="entry name" value="GATase_4"/>
    <property type="match status" value="1"/>
</dbReference>
<keyword evidence="3" id="KW-1185">Reference proteome</keyword>
<comment type="caution">
    <text evidence="2">The sequence shown here is derived from an EMBL/GenBank/DDBJ whole genome shotgun (WGS) entry which is preliminary data.</text>
</comment>
<reference evidence="3" key="1">
    <citation type="journal article" date="2019" name="Int. J. Syst. Evol. Microbiol.">
        <title>The Global Catalogue of Microorganisms (GCM) 10K type strain sequencing project: providing services to taxonomists for standard genome sequencing and annotation.</title>
        <authorList>
            <consortium name="The Broad Institute Genomics Platform"/>
            <consortium name="The Broad Institute Genome Sequencing Center for Infectious Disease"/>
            <person name="Wu L."/>
            <person name="Ma J."/>
        </authorList>
    </citation>
    <scope>NUCLEOTIDE SEQUENCE [LARGE SCALE GENOMIC DNA]</scope>
    <source>
        <strain evidence="3">CGMCC 1.12806</strain>
    </source>
</reference>
<evidence type="ECO:0000313" key="3">
    <source>
        <dbReference type="Proteomes" id="UP000627464"/>
    </source>
</evidence>
<organism evidence="2 3">
    <name type="scientific">Hafnia psychrotolerans</name>
    <dbReference type="NCBI Taxonomy" id="1477018"/>
    <lineage>
        <taxon>Bacteria</taxon>
        <taxon>Pseudomonadati</taxon>
        <taxon>Pseudomonadota</taxon>
        <taxon>Gammaproteobacteria</taxon>
        <taxon>Enterobacterales</taxon>
        <taxon>Hafniaceae</taxon>
        <taxon>Hafnia</taxon>
    </lineage>
</organism>
<dbReference type="SUPFAM" id="SSF56235">
    <property type="entry name" value="N-terminal nucleophile aminohydrolases (Ntn hydrolases)"/>
    <property type="match status" value="1"/>
</dbReference>
<dbReference type="InterPro" id="IPR026869">
    <property type="entry name" value="EgtC-like"/>
</dbReference>
<evidence type="ECO:0000256" key="1">
    <source>
        <dbReference type="ARBA" id="ARBA00022962"/>
    </source>
</evidence>
<protein>
    <recommendedName>
        <fullName evidence="4">Glutamine amidotransferase type-2 domain-containing protein</fullName>
    </recommendedName>
</protein>
<gene>
    <name evidence="2" type="ORF">GCM10011328_19730</name>
</gene>
<accession>A0ABQ1GJU7</accession>
<dbReference type="InterPro" id="IPR029055">
    <property type="entry name" value="Ntn_hydrolases_N"/>
</dbReference>
<dbReference type="Gene3D" id="3.60.20.10">
    <property type="entry name" value="Glutamine Phosphoribosylpyrophosphate, subunit 1, domain 1"/>
    <property type="match status" value="1"/>
</dbReference>
<evidence type="ECO:0000313" key="2">
    <source>
        <dbReference type="EMBL" id="GGA44670.1"/>
    </source>
</evidence>
<dbReference type="EMBL" id="BMFZ01000004">
    <property type="protein sequence ID" value="GGA44670.1"/>
    <property type="molecule type" value="Genomic_DNA"/>
</dbReference>
<evidence type="ECO:0008006" key="4">
    <source>
        <dbReference type="Google" id="ProtNLM"/>
    </source>
</evidence>
<dbReference type="Proteomes" id="UP000627464">
    <property type="component" value="Unassembled WGS sequence"/>
</dbReference>
<name>A0ABQ1GJU7_9GAMM</name>